<sequence>MKRSNYILLSILAIGLMASCAEKKKSNIIIAPKPVAQVTNKPTQEMSGYEQSRDVEWLGNHYKVVVKREADHELPIIQLDKTNKYYDNKITIRILRSDGTEFFNHTFTKAAFEGNLDKKTKSTGALLGIVFDKTEGDNLSFAASVGSPDITSDEYLPLVLKISRMGAVSISNDQVLDTESGTESTSSASSTSKEESEDDEEGV</sequence>
<protein>
    <submittedName>
        <fullName evidence="2">DUF4738 domain-containing protein</fullName>
    </submittedName>
</protein>
<name>A0A6G1VKY2_9BACT</name>
<dbReference type="Gene3D" id="2.40.128.510">
    <property type="entry name" value="Protein of unknown function DUF4738"/>
    <property type="match status" value="1"/>
</dbReference>
<feature type="region of interest" description="Disordered" evidence="1">
    <location>
        <begin position="173"/>
        <end position="203"/>
    </location>
</feature>
<dbReference type="Pfam" id="PF15889">
    <property type="entry name" value="DUF4738"/>
    <property type="match status" value="1"/>
</dbReference>
<dbReference type="EMBL" id="VZAH01000074">
    <property type="protein sequence ID" value="MQP14050.1"/>
    <property type="molecule type" value="Genomic_DNA"/>
</dbReference>
<dbReference type="OrthoDB" id="1086474at2"/>
<organism evidence="2 3">
    <name type="scientific">Segatella copri</name>
    <dbReference type="NCBI Taxonomy" id="165179"/>
    <lineage>
        <taxon>Bacteria</taxon>
        <taxon>Pseudomonadati</taxon>
        <taxon>Bacteroidota</taxon>
        <taxon>Bacteroidia</taxon>
        <taxon>Bacteroidales</taxon>
        <taxon>Prevotellaceae</taxon>
        <taxon>Segatella</taxon>
    </lineage>
</organism>
<reference evidence="2 3" key="1">
    <citation type="submission" date="2019-09" db="EMBL/GenBank/DDBJ databases">
        <title>Distinct polysaccharide growth profiles of human intestinal Prevotella copri isolates.</title>
        <authorList>
            <person name="Fehlner-Peach H."/>
            <person name="Magnabosco C."/>
            <person name="Raghavan V."/>
            <person name="Scher J.U."/>
            <person name="Tett A."/>
            <person name="Cox L.M."/>
            <person name="Gottsegen C."/>
            <person name="Watters A."/>
            <person name="Wiltshire- Gordon J.D."/>
            <person name="Segata N."/>
            <person name="Bonneau R."/>
            <person name="Littman D.R."/>
        </authorList>
    </citation>
    <scope>NUCLEOTIDE SEQUENCE [LARGE SCALE GENOMIC DNA]</scope>
    <source>
        <strain evidence="3">iAA917</strain>
    </source>
</reference>
<evidence type="ECO:0000313" key="2">
    <source>
        <dbReference type="EMBL" id="MQP14050.1"/>
    </source>
</evidence>
<accession>A0A6G1VKY2</accession>
<evidence type="ECO:0000313" key="3">
    <source>
        <dbReference type="Proteomes" id="UP000477980"/>
    </source>
</evidence>
<dbReference type="AlphaFoldDB" id="A0A6G1VKY2"/>
<feature type="compositionally biased region" description="Low complexity" evidence="1">
    <location>
        <begin position="177"/>
        <end position="191"/>
    </location>
</feature>
<evidence type="ECO:0000256" key="1">
    <source>
        <dbReference type="SAM" id="MobiDB-lite"/>
    </source>
</evidence>
<proteinExistence type="predicted"/>
<gene>
    <name evidence="2" type="ORF">F7D25_06430</name>
</gene>
<dbReference type="PROSITE" id="PS51257">
    <property type="entry name" value="PROKAR_LIPOPROTEIN"/>
    <property type="match status" value="1"/>
</dbReference>
<dbReference type="InterPro" id="IPR031762">
    <property type="entry name" value="DUF4738"/>
</dbReference>
<dbReference type="Proteomes" id="UP000477980">
    <property type="component" value="Unassembled WGS sequence"/>
</dbReference>
<comment type="caution">
    <text evidence="2">The sequence shown here is derived from an EMBL/GenBank/DDBJ whole genome shotgun (WGS) entry which is preliminary data.</text>
</comment>